<accession>A0ABX7E6C7</accession>
<evidence type="ECO:0000256" key="2">
    <source>
        <dbReference type="ARBA" id="ARBA00022692"/>
    </source>
</evidence>
<dbReference type="PROSITE" id="PS51012">
    <property type="entry name" value="ABC_TM2"/>
    <property type="match status" value="1"/>
</dbReference>
<keyword evidence="2 5" id="KW-0812">Transmembrane</keyword>
<feature type="transmembrane region" description="Helical" evidence="5">
    <location>
        <begin position="326"/>
        <end position="346"/>
    </location>
</feature>
<feature type="transmembrane region" description="Helical" evidence="5">
    <location>
        <begin position="212"/>
        <end position="230"/>
    </location>
</feature>
<dbReference type="InterPro" id="IPR052902">
    <property type="entry name" value="ABC-2_transporter"/>
</dbReference>
<sequence length="405" mass="44789">MKSLIIAGKDFKVRIKDRKAIMMMFLMPIILTAILGSALKGVMGDSNSVMKTTVGVYVNEEDPLTIQFIHSVLLDKQMKKTLTVKQAKSEHQLKNWINKEGVDVGIIIPNQWKEKLINDKNTPVVILPVNGKDLEATFIQQLTESFASTTKTIATSTKTVLKDLAVASVADGKNINTNTINKELVQNMEKDLESNLELVKDTPIGDKKITSMQYYAAAMAAMFLLFNAMVGGKSFHNEKSTETLSRILTTPTQKNSILLGKFYGTLLFAFLQFLVFMGATHYLLKVSWGENSLQTFMIAFVHSFAVSGLSMIVASFTKDEKMADTLGGIGVQIFSLLGGSMLPISVFPEMLRKISMITPNSWALTSFTEVMSGTTWGALLLPVLILMLIGFVSLILGSWRLRTIY</sequence>
<dbReference type="InterPro" id="IPR047817">
    <property type="entry name" value="ABC2_TM_bact-type"/>
</dbReference>
<evidence type="ECO:0000256" key="5">
    <source>
        <dbReference type="SAM" id="Phobius"/>
    </source>
</evidence>
<dbReference type="Proteomes" id="UP000595691">
    <property type="component" value="Chromosome"/>
</dbReference>
<dbReference type="InterPro" id="IPR013525">
    <property type="entry name" value="ABC2_TM"/>
</dbReference>
<feature type="transmembrane region" description="Helical" evidence="5">
    <location>
        <begin position="296"/>
        <end position="314"/>
    </location>
</feature>
<gene>
    <name evidence="7" type="ORF">I5776_10460</name>
</gene>
<comment type="subcellular location">
    <subcellularLocation>
        <location evidence="1">Membrane</location>
        <topology evidence="1">Multi-pass membrane protein</topology>
    </subcellularLocation>
</comment>
<dbReference type="RefSeq" id="WP_202780542.1">
    <property type="nucleotide sequence ID" value="NZ_CP065425.1"/>
</dbReference>
<reference evidence="7 8" key="1">
    <citation type="submission" date="2020-11" db="EMBL/GenBank/DDBJ databases">
        <title>Taxonomic evaluation of the Bacillus sporothermodurans group of bacteria based on whole genome sequences.</title>
        <authorList>
            <person name="Fiedler G."/>
            <person name="Herbstmann A.-D."/>
            <person name="Doll E."/>
            <person name="Wenning M."/>
            <person name="Brinks E."/>
            <person name="Kabisch J."/>
            <person name="Breitenwieser F."/>
            <person name="Lappann M."/>
            <person name="Boehnlein C."/>
            <person name="Franz C."/>
        </authorList>
    </citation>
    <scope>NUCLEOTIDE SEQUENCE [LARGE SCALE GENOMIC DNA]</scope>
    <source>
        <strain evidence="7 8">JCM 19841</strain>
    </source>
</reference>
<protein>
    <submittedName>
        <fullName evidence="7">ABC transporter permease</fullName>
    </submittedName>
</protein>
<feature type="transmembrane region" description="Helical" evidence="5">
    <location>
        <begin position="376"/>
        <end position="399"/>
    </location>
</feature>
<dbReference type="PANTHER" id="PTHR43027:SF1">
    <property type="entry name" value="DOXORUBICIN RESISTANCE ABC TRANSPORTER PERMEASE PROTEIN DRRC-RELATED"/>
    <property type="match status" value="1"/>
</dbReference>
<evidence type="ECO:0000256" key="3">
    <source>
        <dbReference type="ARBA" id="ARBA00022989"/>
    </source>
</evidence>
<name>A0ABX7E6C7_9BACI</name>
<feature type="transmembrane region" description="Helical" evidence="5">
    <location>
        <begin position="262"/>
        <end position="284"/>
    </location>
</feature>
<evidence type="ECO:0000259" key="6">
    <source>
        <dbReference type="PROSITE" id="PS51012"/>
    </source>
</evidence>
<keyword evidence="3 5" id="KW-1133">Transmembrane helix</keyword>
<evidence type="ECO:0000313" key="8">
    <source>
        <dbReference type="Proteomes" id="UP000595691"/>
    </source>
</evidence>
<evidence type="ECO:0000256" key="1">
    <source>
        <dbReference type="ARBA" id="ARBA00004141"/>
    </source>
</evidence>
<dbReference type="Pfam" id="PF12698">
    <property type="entry name" value="ABC2_membrane_3"/>
    <property type="match status" value="1"/>
</dbReference>
<proteinExistence type="predicted"/>
<organism evidence="7 8">
    <name type="scientific">Heyndrickxia vini</name>
    <dbReference type="NCBI Taxonomy" id="1476025"/>
    <lineage>
        <taxon>Bacteria</taxon>
        <taxon>Bacillati</taxon>
        <taxon>Bacillota</taxon>
        <taxon>Bacilli</taxon>
        <taxon>Bacillales</taxon>
        <taxon>Bacillaceae</taxon>
        <taxon>Heyndrickxia</taxon>
    </lineage>
</organism>
<evidence type="ECO:0000256" key="4">
    <source>
        <dbReference type="ARBA" id="ARBA00023136"/>
    </source>
</evidence>
<dbReference type="EMBL" id="CP065425">
    <property type="protein sequence ID" value="QQZ11273.1"/>
    <property type="molecule type" value="Genomic_DNA"/>
</dbReference>
<feature type="domain" description="ABC transmembrane type-2" evidence="6">
    <location>
        <begin position="173"/>
        <end position="404"/>
    </location>
</feature>
<dbReference type="PANTHER" id="PTHR43027">
    <property type="entry name" value="DOXORUBICIN RESISTANCE ABC TRANSPORTER PERMEASE PROTEIN DRRC-RELATED"/>
    <property type="match status" value="1"/>
</dbReference>
<keyword evidence="8" id="KW-1185">Reference proteome</keyword>
<evidence type="ECO:0000313" key="7">
    <source>
        <dbReference type="EMBL" id="QQZ11273.1"/>
    </source>
</evidence>
<keyword evidence="4 5" id="KW-0472">Membrane</keyword>